<accession>A0ABP8BC29</accession>
<reference evidence="3" key="1">
    <citation type="journal article" date="2019" name="Int. J. Syst. Evol. Microbiol.">
        <title>The Global Catalogue of Microorganisms (GCM) 10K type strain sequencing project: providing services to taxonomists for standard genome sequencing and annotation.</title>
        <authorList>
            <consortium name="The Broad Institute Genomics Platform"/>
            <consortium name="The Broad Institute Genome Sequencing Center for Infectious Disease"/>
            <person name="Wu L."/>
            <person name="Ma J."/>
        </authorList>
    </citation>
    <scope>NUCLEOTIDE SEQUENCE [LARGE SCALE GENOMIC DNA]</scope>
    <source>
        <strain evidence="3">JCM 17626</strain>
    </source>
</reference>
<dbReference type="InterPro" id="IPR005094">
    <property type="entry name" value="Endonuclease_MobA/VirD2"/>
</dbReference>
<evidence type="ECO:0000313" key="3">
    <source>
        <dbReference type="Proteomes" id="UP001501772"/>
    </source>
</evidence>
<dbReference type="RefSeq" id="WP_344851262.1">
    <property type="nucleotide sequence ID" value="NZ_BAABBY010000004.1"/>
</dbReference>
<comment type="caution">
    <text evidence="2">The sequence shown here is derived from an EMBL/GenBank/DDBJ whole genome shotgun (WGS) entry which is preliminary data.</text>
</comment>
<organism evidence="2 3">
    <name type="scientific">Pedobacter jeongneungensis</name>
    <dbReference type="NCBI Taxonomy" id="947309"/>
    <lineage>
        <taxon>Bacteria</taxon>
        <taxon>Pseudomonadati</taxon>
        <taxon>Bacteroidota</taxon>
        <taxon>Sphingobacteriia</taxon>
        <taxon>Sphingobacteriales</taxon>
        <taxon>Sphingobacteriaceae</taxon>
        <taxon>Pedobacter</taxon>
    </lineage>
</organism>
<evidence type="ECO:0000313" key="2">
    <source>
        <dbReference type="EMBL" id="GAA4203273.1"/>
    </source>
</evidence>
<feature type="domain" description="MobA/VirD2-like nuclease" evidence="1">
    <location>
        <begin position="17"/>
        <end position="151"/>
    </location>
</feature>
<protein>
    <submittedName>
        <fullName evidence="2">Conjugal transfer protein MobB</fullName>
    </submittedName>
</protein>
<dbReference type="EMBL" id="BAABBY010000004">
    <property type="protein sequence ID" value="GAA4203273.1"/>
    <property type="molecule type" value="Genomic_DNA"/>
</dbReference>
<dbReference type="Proteomes" id="UP001501772">
    <property type="component" value="Unassembled WGS sequence"/>
</dbReference>
<proteinExistence type="predicted"/>
<name>A0ABP8BC29_9SPHI</name>
<dbReference type="Pfam" id="PF03432">
    <property type="entry name" value="Relaxase"/>
    <property type="match status" value="1"/>
</dbReference>
<gene>
    <name evidence="2" type="primary">mobB_1</name>
    <name evidence="2" type="ORF">GCM10022289_19250</name>
</gene>
<keyword evidence="3" id="KW-1185">Reference proteome</keyword>
<sequence>MVAKIISGKSIRGILHYNENKVNQGEAYLLLASGFAGETDKMDFSQKLNRFKHLTDLNAKVKTNALHISLNFHLDDQPGDEKLQQISLDYMEQIGIGDQPFLVYRHLDSAHPHIHIVTTNIQRDGTRLDLHDIGKKRSEPARKALEIKYGLIRAEGQQSQIREKLERLTYGERPTKSAIANIVTRVLQEYAYSSFADYKTLLEHFGVLADRGNPESEMFKKNGLQYFALDVAGKPKGVPIKASSIYRKPTMASLEKRYEKNAVKKKASRQEFKKILDSVLVKPRACSMESFSKTLNKQQISTIFRKSEAGNLYGITYIDHRQKIIFNGSELGKAYSAKAITERLEQNAVFSQGKKQLQKQYTPLQSISGTPENTALNPGHILDILTKADHEANLTLPRRKKKCRKGKKQVQEITL</sequence>
<evidence type="ECO:0000259" key="1">
    <source>
        <dbReference type="Pfam" id="PF03432"/>
    </source>
</evidence>